<keyword evidence="5" id="KW-0969">Cilium</keyword>
<evidence type="ECO:0000259" key="11">
    <source>
        <dbReference type="Pfam" id="PF24760"/>
    </source>
</evidence>
<evidence type="ECO:0000259" key="9">
    <source>
        <dbReference type="Pfam" id="PF23383"/>
    </source>
</evidence>
<dbReference type="InterPro" id="IPR056156">
    <property type="entry name" value="TPR_IF140_C"/>
</dbReference>
<name>A0AAN9YVM4_9ORTH</name>
<gene>
    <name evidence="13" type="ORF">R5R35_010909</name>
</gene>
<evidence type="ECO:0000256" key="4">
    <source>
        <dbReference type="ARBA" id="ARBA00022803"/>
    </source>
</evidence>
<feature type="domain" description="IF140/IFT172/WDR19 TPR" evidence="12">
    <location>
        <begin position="828"/>
        <end position="1313"/>
    </location>
</feature>
<dbReference type="GO" id="GO:0036064">
    <property type="term" value="C:ciliary basal body"/>
    <property type="evidence" value="ECO:0007669"/>
    <property type="project" value="TreeGrafter"/>
</dbReference>
<keyword evidence="4" id="KW-0802">TPR repeat</keyword>
<evidence type="ECO:0000256" key="2">
    <source>
        <dbReference type="ARBA" id="ARBA00022574"/>
    </source>
</evidence>
<sequence>MSVFFDYKVQITEPSAVNVAIEWHPLNPWLAVSSYSQEKGGFVNICNELGEPLEDVTCPQHPVAQVTTLTWHPSKKLLVTGWENGEIRVWIGEKEFTSVESPHQVPIIILEWSEQGGRLVSGDTGGSLVGWKVDPRGHFSSVFHIDLKDAVTHIAFRKDLQKNMGYDLSGLARAAVAGDELALDMFSAWRPRTAGNRFTYQATHGDNLSLFVGSVSGIIYYITEDGSVTEVLNLEGILLKKMLYREGKDNLIVMTEGLSVGQFAVDAKGNLTEIMKVKLSGRSQDATMVWAGSGLLAISTGDLSIRCWDMDSGDNYLLEAIPSSAENASNLPTEIFTHISFNSQKGLLCGGSNLGRVCMWKSTGQQKDLSDDGDVSGALMDASLLWQVERSCQVRGSIKQLTWNNPSGLLAVNTISNVFLLREQILCSAYSQHVLAVQVGPSQLTIEVMESEDNSKGCSCDLKTDIQISGVTVTATHLAVWSKKTLVIYQLNTDYSGETSKITCKVVGSFSSEVEAAVLFEQSAIVLGEERVEVFSFSGAVKQTLALAEAEGKPLGLQLCGSFLCVATTCGSLRVWDLSRREAKPHTSTKNLEEDISDFGEIISACCNSKGTKVSITIAKSNFVPDTRLYLWDIETDTLSFFNFASGKMDKEEADDLRATPEGSAKSDESKSETLSQPPARTLSGRFVLSHQWDAEEPKLLVCEAKLLPKPSRNKDVASWPRRVSTSTVTLPDAATLKDQEMQQEVLLVTIFTTPEQGIILQDIFPMSSDFTKLLGVHTPHYLLLKKPSQTSATNSEKLIMRDFEGLQTCDKSTRDAVLHFSYNLSIGNMDEAFRAIKTVKSEAVWESLARMCVKTKRLDVASVCLGHMKHARGAMLLREAKKEPQLEAQVGMLAVQLGMLDEAERLYTTCGRFDLLNKMYQAAGEWEKALRVAEEQDRIHLRATYFNYACHLEAKGDYTGAAHMYERSDTHRFQVPRMLLEDPLSLENYIIKAKDPALTKWWAQYMESTGQMDLALQFYEEAQDYFSLVRVLCFQHDIEKAAEVASSSGDRAACYHLARHYEADGRISDAIHFFTRAEAYSNAVRICKEHGIEDQLWNLALLAGPREQLEAARYFESSERASPDKAVILFHRAGMLHKALDLAFKTQQYNALQHIAVDLNSNSDPALILKCAQFFVENKQFDKAVDLLAVGKQYVEALDLCLDKNIPVTEDLAEKLTMAKGEGDEGTRVRVLEKVAESAMAQGNYHLATKKFTQAGNKVKAMKALLKSGDTEKIIFFANVSRQREIYVMAANYLQSLDWQNDPSVLKNIVQFYSKGRAPELLANFYVACAQVEIDEYQNYEKALGALSEASRCLSKVSQPRDPKQHERAVENLNNRMSVVRRFVEIRRLFDRGDADTALSQCRQMLESYTDPNSDYETAVRRGDIYAVMVEHKVSTGDLRGAQQLIDEFRRSAPGANLPYYLGISTLEKVARGLGLPLSSIAPQAIRSDSSLHAEREDSVDQEEAEDIVEEEDIKEEETNYRYINGKTYAAV</sequence>
<evidence type="ECO:0000256" key="1">
    <source>
        <dbReference type="ARBA" id="ARBA00004138"/>
    </source>
</evidence>
<dbReference type="PANTHER" id="PTHR15722">
    <property type="entry name" value="IFT140/172-RELATED"/>
    <property type="match status" value="1"/>
</dbReference>
<dbReference type="InterPro" id="IPR036322">
    <property type="entry name" value="WD40_repeat_dom_sf"/>
</dbReference>
<dbReference type="Pfam" id="PF23385">
    <property type="entry name" value="Beta-prop_IFT140_2nd"/>
    <property type="match status" value="1"/>
</dbReference>
<protein>
    <recommendedName>
        <fullName evidence="15">Intraflagellar transport protein 140 homolog</fullName>
    </recommendedName>
</protein>
<dbReference type="Proteomes" id="UP001378592">
    <property type="component" value="Unassembled WGS sequence"/>
</dbReference>
<dbReference type="InterPro" id="IPR056155">
    <property type="entry name" value="Beta-prop_IFT140_2nd"/>
</dbReference>
<dbReference type="Pfam" id="PF23383">
    <property type="entry name" value="Beta-prop_IFT140_1st"/>
    <property type="match status" value="1"/>
</dbReference>
<feature type="compositionally biased region" description="Acidic residues" evidence="8">
    <location>
        <begin position="1501"/>
        <end position="1514"/>
    </location>
</feature>
<evidence type="ECO:0000256" key="8">
    <source>
        <dbReference type="SAM" id="MobiDB-lite"/>
    </source>
</evidence>
<dbReference type="Gene3D" id="1.25.40.470">
    <property type="match status" value="2"/>
</dbReference>
<dbReference type="GO" id="GO:0005930">
    <property type="term" value="C:axoneme"/>
    <property type="evidence" value="ECO:0007669"/>
    <property type="project" value="TreeGrafter"/>
</dbReference>
<comment type="caution">
    <text evidence="13">The sequence shown here is derived from an EMBL/GenBank/DDBJ whole genome shotgun (WGS) entry which is preliminary data.</text>
</comment>
<feature type="domain" description="IFT140 second beta-propeller" evidence="10">
    <location>
        <begin position="432"/>
        <end position="787"/>
    </location>
</feature>
<keyword evidence="2 7" id="KW-0853">WD repeat</keyword>
<evidence type="ECO:0008006" key="15">
    <source>
        <dbReference type="Google" id="ProtNLM"/>
    </source>
</evidence>
<evidence type="ECO:0000259" key="12">
    <source>
        <dbReference type="Pfam" id="PF24762"/>
    </source>
</evidence>
<dbReference type="SUPFAM" id="SSF50978">
    <property type="entry name" value="WD40 repeat-like"/>
    <property type="match status" value="2"/>
</dbReference>
<reference evidence="13 14" key="1">
    <citation type="submission" date="2024-03" db="EMBL/GenBank/DDBJ databases">
        <title>The genome assembly and annotation of the cricket Gryllus longicercus Weissman &amp; Gray.</title>
        <authorList>
            <person name="Szrajer S."/>
            <person name="Gray D."/>
            <person name="Ylla G."/>
        </authorList>
    </citation>
    <scope>NUCLEOTIDE SEQUENCE [LARGE SCALE GENOMIC DNA]</scope>
    <source>
        <strain evidence="13">DAG 2021-001</strain>
        <tissue evidence="13">Whole body minus gut</tissue>
    </source>
</reference>
<keyword evidence="3" id="KW-0677">Repeat</keyword>
<evidence type="ECO:0000313" key="14">
    <source>
        <dbReference type="Proteomes" id="UP001378592"/>
    </source>
</evidence>
<evidence type="ECO:0000256" key="3">
    <source>
        <dbReference type="ARBA" id="ARBA00022737"/>
    </source>
</evidence>
<dbReference type="SMART" id="SM00320">
    <property type="entry name" value="WD40"/>
    <property type="match status" value="5"/>
</dbReference>
<evidence type="ECO:0000256" key="5">
    <source>
        <dbReference type="ARBA" id="ARBA00023069"/>
    </source>
</evidence>
<keyword evidence="6" id="KW-0966">Cell projection</keyword>
<evidence type="ECO:0000256" key="7">
    <source>
        <dbReference type="PROSITE-ProRule" id="PRU00221"/>
    </source>
</evidence>
<organism evidence="13 14">
    <name type="scientific">Gryllus longicercus</name>
    <dbReference type="NCBI Taxonomy" id="2509291"/>
    <lineage>
        <taxon>Eukaryota</taxon>
        <taxon>Metazoa</taxon>
        <taxon>Ecdysozoa</taxon>
        <taxon>Arthropoda</taxon>
        <taxon>Hexapoda</taxon>
        <taxon>Insecta</taxon>
        <taxon>Pterygota</taxon>
        <taxon>Neoptera</taxon>
        <taxon>Polyneoptera</taxon>
        <taxon>Orthoptera</taxon>
        <taxon>Ensifera</taxon>
        <taxon>Gryllidea</taxon>
        <taxon>Grylloidea</taxon>
        <taxon>Gryllidae</taxon>
        <taxon>Gryllinae</taxon>
        <taxon>Gryllus</taxon>
    </lineage>
</organism>
<dbReference type="PANTHER" id="PTHR15722:SF7">
    <property type="entry name" value="INTRAFLAGELLAR TRANSPORT PROTEIN 140 HOMOLOG"/>
    <property type="match status" value="1"/>
</dbReference>
<feature type="region of interest" description="Disordered" evidence="8">
    <location>
        <begin position="1490"/>
        <end position="1514"/>
    </location>
</feature>
<evidence type="ECO:0000313" key="13">
    <source>
        <dbReference type="EMBL" id="KAK7788798.1"/>
    </source>
</evidence>
<feature type="repeat" description="WD" evidence="7">
    <location>
        <begin position="66"/>
        <end position="90"/>
    </location>
</feature>
<accession>A0AAN9YVM4</accession>
<feature type="domain" description="IF140 C-terminal TPR" evidence="11">
    <location>
        <begin position="1321"/>
        <end position="1450"/>
    </location>
</feature>
<dbReference type="Pfam" id="PF24760">
    <property type="entry name" value="TPR_IF140_C"/>
    <property type="match status" value="1"/>
</dbReference>
<feature type="compositionally biased region" description="Basic and acidic residues" evidence="8">
    <location>
        <begin position="1491"/>
        <end position="1500"/>
    </location>
</feature>
<dbReference type="InterPro" id="IPR011990">
    <property type="entry name" value="TPR-like_helical_dom_sf"/>
</dbReference>
<dbReference type="EMBL" id="JAZDUA010000921">
    <property type="protein sequence ID" value="KAK7788798.1"/>
    <property type="molecule type" value="Genomic_DNA"/>
</dbReference>
<dbReference type="Pfam" id="PF24762">
    <property type="entry name" value="TPR_IF140-IFT172"/>
    <property type="match status" value="1"/>
</dbReference>
<keyword evidence="14" id="KW-1185">Reference proteome</keyword>
<dbReference type="InterPro" id="IPR056168">
    <property type="entry name" value="TPR_IF140/IFT172/WDR19"/>
</dbReference>
<dbReference type="PROSITE" id="PS50082">
    <property type="entry name" value="WD_REPEATS_2"/>
    <property type="match status" value="1"/>
</dbReference>
<dbReference type="InterPro" id="IPR015943">
    <property type="entry name" value="WD40/YVTN_repeat-like_dom_sf"/>
</dbReference>
<dbReference type="GO" id="GO:0030991">
    <property type="term" value="C:intraciliary transport particle A"/>
    <property type="evidence" value="ECO:0007669"/>
    <property type="project" value="TreeGrafter"/>
</dbReference>
<dbReference type="SUPFAM" id="SSF48452">
    <property type="entry name" value="TPR-like"/>
    <property type="match status" value="1"/>
</dbReference>
<dbReference type="InterPro" id="IPR056154">
    <property type="entry name" value="Beta-prop_IFT140_1st"/>
</dbReference>
<dbReference type="GO" id="GO:0035721">
    <property type="term" value="P:intraciliary retrograde transport"/>
    <property type="evidence" value="ECO:0007669"/>
    <property type="project" value="TreeGrafter"/>
</dbReference>
<feature type="domain" description="IFT140 first beta-propeller" evidence="9">
    <location>
        <begin position="3"/>
        <end position="424"/>
    </location>
</feature>
<feature type="compositionally biased region" description="Basic and acidic residues" evidence="8">
    <location>
        <begin position="653"/>
        <end position="672"/>
    </location>
</feature>
<feature type="region of interest" description="Disordered" evidence="8">
    <location>
        <begin position="653"/>
        <end position="678"/>
    </location>
</feature>
<comment type="subcellular location">
    <subcellularLocation>
        <location evidence="1">Cell projection</location>
        <location evidence="1">Cilium</location>
    </subcellularLocation>
</comment>
<evidence type="ECO:0000256" key="6">
    <source>
        <dbReference type="ARBA" id="ARBA00023273"/>
    </source>
</evidence>
<dbReference type="Gene3D" id="2.130.10.10">
    <property type="entry name" value="YVTN repeat-like/Quinoprotein amine dehydrogenase"/>
    <property type="match status" value="2"/>
</dbReference>
<dbReference type="InterPro" id="IPR001680">
    <property type="entry name" value="WD40_rpt"/>
</dbReference>
<evidence type="ECO:0000259" key="10">
    <source>
        <dbReference type="Pfam" id="PF23385"/>
    </source>
</evidence>
<proteinExistence type="predicted"/>
<dbReference type="FunFam" id="1.25.40.470:FF:000011">
    <property type="entry name" value="Intraflagellar transport protein 140"/>
    <property type="match status" value="1"/>
</dbReference>
<dbReference type="FunFam" id="1.25.40.470:FF:000018">
    <property type="entry name" value="Reduced mechanoreceptor potential A"/>
    <property type="match status" value="1"/>
</dbReference>